<dbReference type="InterPro" id="IPR013611">
    <property type="entry name" value="Transp-assoc_OB_typ2"/>
</dbReference>
<dbReference type="GO" id="GO:0043190">
    <property type="term" value="C:ATP-binding cassette (ABC) transporter complex"/>
    <property type="evidence" value="ECO:0007669"/>
    <property type="project" value="InterPro"/>
</dbReference>
<dbReference type="GO" id="GO:0015697">
    <property type="term" value="P:quaternary ammonium group transport"/>
    <property type="evidence" value="ECO:0007669"/>
    <property type="project" value="UniProtKB-ARBA"/>
</dbReference>
<dbReference type="RefSeq" id="WP_189682378.1">
    <property type="nucleotide sequence ID" value="NZ_BNCJ01000022.1"/>
</dbReference>
<dbReference type="SUPFAM" id="SSF50331">
    <property type="entry name" value="MOP-like"/>
    <property type="match status" value="1"/>
</dbReference>
<gene>
    <name evidence="5" type="ORF">GCM10017056_44980</name>
</gene>
<protein>
    <submittedName>
        <fullName evidence="5">Polyamine-transporting ATPase</fullName>
    </submittedName>
</protein>
<dbReference type="EMBL" id="BNCJ01000022">
    <property type="protein sequence ID" value="GHF68887.1"/>
    <property type="molecule type" value="Genomic_DNA"/>
</dbReference>
<keyword evidence="1" id="KW-0813">Transport</keyword>
<dbReference type="GO" id="GO:0016887">
    <property type="term" value="F:ATP hydrolysis activity"/>
    <property type="evidence" value="ECO:0007669"/>
    <property type="project" value="InterPro"/>
</dbReference>
<evidence type="ECO:0000259" key="4">
    <source>
        <dbReference type="PROSITE" id="PS50893"/>
    </source>
</evidence>
<dbReference type="SMART" id="SM00382">
    <property type="entry name" value="AAA"/>
    <property type="match status" value="1"/>
</dbReference>
<evidence type="ECO:0000256" key="3">
    <source>
        <dbReference type="ARBA" id="ARBA00022840"/>
    </source>
</evidence>
<evidence type="ECO:0000313" key="5">
    <source>
        <dbReference type="EMBL" id="GHF68887.1"/>
    </source>
</evidence>
<dbReference type="InterPro" id="IPR008995">
    <property type="entry name" value="Mo/tungstate-bd_C_term_dom"/>
</dbReference>
<dbReference type="GO" id="GO:0005524">
    <property type="term" value="F:ATP binding"/>
    <property type="evidence" value="ECO:0007669"/>
    <property type="project" value="UniProtKB-KW"/>
</dbReference>
<dbReference type="Pfam" id="PF00005">
    <property type="entry name" value="ABC_tran"/>
    <property type="match status" value="1"/>
</dbReference>
<organism evidence="5 6">
    <name type="scientific">Seohaeicola zhoushanensis</name>
    <dbReference type="NCBI Taxonomy" id="1569283"/>
    <lineage>
        <taxon>Bacteria</taxon>
        <taxon>Pseudomonadati</taxon>
        <taxon>Pseudomonadota</taxon>
        <taxon>Alphaproteobacteria</taxon>
        <taxon>Rhodobacterales</taxon>
        <taxon>Roseobacteraceae</taxon>
        <taxon>Seohaeicola</taxon>
    </lineage>
</organism>
<sequence>MKKMQSSSLRLEQLNKTYDTFQAVTDVNLDIPGGSILTLLGPSGCGKTTILRMIAGFSNVTSGRILVDGTDISGIEPNFRDIGMVFQNYALFPHMTVAKNVAFGLQMRGVSRSEQATAVADALVMVKLSHLADRYPSQLSGGQQQRVALARALIIKPKLLLLDEPLGALDRHLREGLQMELRNLQRELGITTVLVTHDQEEALYLADHLAVMNKGRVEQLDNPLSLYDRPRTEFVARFLGVPNIFDAVVLDSGATGTTISLRGHAITLDRKLGLATGAACKVSVRPSHVELVAADDPRPGLAANVVIGRELGERTAYHLESGGLMIEANASRMRSVERFAEGSAVKLVFDPVHTVVLEA</sequence>
<dbReference type="InterPro" id="IPR050093">
    <property type="entry name" value="ABC_SmlMolc_Importer"/>
</dbReference>
<name>A0A8J3H2E5_9RHOB</name>
<dbReference type="InterPro" id="IPR017871">
    <property type="entry name" value="ABC_transporter-like_CS"/>
</dbReference>
<evidence type="ECO:0000256" key="1">
    <source>
        <dbReference type="ARBA" id="ARBA00022448"/>
    </source>
</evidence>
<dbReference type="SUPFAM" id="SSF52540">
    <property type="entry name" value="P-loop containing nucleoside triphosphate hydrolases"/>
    <property type="match status" value="1"/>
</dbReference>
<accession>A0A8J3H2E5</accession>
<dbReference type="InterPro" id="IPR003439">
    <property type="entry name" value="ABC_transporter-like_ATP-bd"/>
</dbReference>
<evidence type="ECO:0000313" key="6">
    <source>
        <dbReference type="Proteomes" id="UP000626220"/>
    </source>
</evidence>
<evidence type="ECO:0000256" key="2">
    <source>
        <dbReference type="ARBA" id="ARBA00022741"/>
    </source>
</evidence>
<keyword evidence="3" id="KW-0067">ATP-binding</keyword>
<dbReference type="Gene3D" id="2.40.50.100">
    <property type="match status" value="1"/>
</dbReference>
<keyword evidence="6" id="KW-1185">Reference proteome</keyword>
<dbReference type="PANTHER" id="PTHR42781">
    <property type="entry name" value="SPERMIDINE/PUTRESCINE IMPORT ATP-BINDING PROTEIN POTA"/>
    <property type="match status" value="1"/>
</dbReference>
<dbReference type="Pfam" id="PF08402">
    <property type="entry name" value="TOBE_2"/>
    <property type="match status" value="1"/>
</dbReference>
<comment type="caution">
    <text evidence="5">The sequence shown here is derived from an EMBL/GenBank/DDBJ whole genome shotgun (WGS) entry which is preliminary data.</text>
</comment>
<dbReference type="GO" id="GO:0022857">
    <property type="term" value="F:transmembrane transporter activity"/>
    <property type="evidence" value="ECO:0007669"/>
    <property type="project" value="InterPro"/>
</dbReference>
<dbReference type="PANTHER" id="PTHR42781:SF4">
    <property type="entry name" value="SPERMIDINE_PUTRESCINE IMPORT ATP-BINDING PROTEIN POTA"/>
    <property type="match status" value="1"/>
</dbReference>
<dbReference type="PROSITE" id="PS00211">
    <property type="entry name" value="ABC_TRANSPORTER_1"/>
    <property type="match status" value="1"/>
</dbReference>
<dbReference type="AlphaFoldDB" id="A0A8J3H2E5"/>
<dbReference type="FunFam" id="3.40.50.300:FF:000425">
    <property type="entry name" value="Probable ABC transporter, ATP-binding subunit"/>
    <property type="match status" value="1"/>
</dbReference>
<reference evidence="5" key="2">
    <citation type="submission" date="2020-09" db="EMBL/GenBank/DDBJ databases">
        <authorList>
            <person name="Sun Q."/>
            <person name="Kim S."/>
        </authorList>
    </citation>
    <scope>NUCLEOTIDE SEQUENCE</scope>
    <source>
        <strain evidence="5">KCTC 42650</strain>
    </source>
</reference>
<dbReference type="Proteomes" id="UP000626220">
    <property type="component" value="Unassembled WGS sequence"/>
</dbReference>
<dbReference type="PROSITE" id="PS50893">
    <property type="entry name" value="ABC_TRANSPORTER_2"/>
    <property type="match status" value="1"/>
</dbReference>
<proteinExistence type="predicted"/>
<feature type="domain" description="ABC transporter" evidence="4">
    <location>
        <begin position="9"/>
        <end position="239"/>
    </location>
</feature>
<keyword evidence="2" id="KW-0547">Nucleotide-binding</keyword>
<dbReference type="InterPro" id="IPR003593">
    <property type="entry name" value="AAA+_ATPase"/>
</dbReference>
<reference evidence="5" key="1">
    <citation type="journal article" date="2014" name="Int. J. Syst. Evol. Microbiol.">
        <title>Complete genome sequence of Corynebacterium casei LMG S-19264T (=DSM 44701T), isolated from a smear-ripened cheese.</title>
        <authorList>
            <consortium name="US DOE Joint Genome Institute (JGI-PGF)"/>
            <person name="Walter F."/>
            <person name="Albersmeier A."/>
            <person name="Kalinowski J."/>
            <person name="Ruckert C."/>
        </authorList>
    </citation>
    <scope>NUCLEOTIDE SEQUENCE</scope>
    <source>
        <strain evidence="5">KCTC 42650</strain>
    </source>
</reference>
<dbReference type="InterPro" id="IPR027417">
    <property type="entry name" value="P-loop_NTPase"/>
</dbReference>
<dbReference type="Gene3D" id="3.40.50.300">
    <property type="entry name" value="P-loop containing nucleotide triphosphate hydrolases"/>
    <property type="match status" value="1"/>
</dbReference>